<organism evidence="2 3">
    <name type="scientific">Romanomermis culicivorax</name>
    <name type="common">Nematode worm</name>
    <dbReference type="NCBI Taxonomy" id="13658"/>
    <lineage>
        <taxon>Eukaryota</taxon>
        <taxon>Metazoa</taxon>
        <taxon>Ecdysozoa</taxon>
        <taxon>Nematoda</taxon>
        <taxon>Enoplea</taxon>
        <taxon>Dorylaimia</taxon>
        <taxon>Mermithida</taxon>
        <taxon>Mermithoidea</taxon>
        <taxon>Mermithidae</taxon>
        <taxon>Romanomermis</taxon>
    </lineage>
</organism>
<protein>
    <submittedName>
        <fullName evidence="3">Uncharacterized protein</fullName>
    </submittedName>
</protein>
<dbReference type="AlphaFoldDB" id="A0A915I0B2"/>
<reference evidence="3" key="1">
    <citation type="submission" date="2022-11" db="UniProtKB">
        <authorList>
            <consortium name="WormBaseParasite"/>
        </authorList>
    </citation>
    <scope>IDENTIFICATION</scope>
</reference>
<evidence type="ECO:0000313" key="3">
    <source>
        <dbReference type="WBParaSite" id="nRc.2.0.1.t06937-RA"/>
    </source>
</evidence>
<keyword evidence="2" id="KW-1185">Reference proteome</keyword>
<evidence type="ECO:0000313" key="2">
    <source>
        <dbReference type="Proteomes" id="UP000887565"/>
    </source>
</evidence>
<dbReference type="WBParaSite" id="nRc.2.0.1.t06937-RA">
    <property type="protein sequence ID" value="nRc.2.0.1.t06937-RA"/>
    <property type="gene ID" value="nRc.2.0.1.g06937"/>
</dbReference>
<evidence type="ECO:0000256" key="1">
    <source>
        <dbReference type="SAM" id="MobiDB-lite"/>
    </source>
</evidence>
<name>A0A915I0B2_ROMCU</name>
<feature type="compositionally biased region" description="Basic and acidic residues" evidence="1">
    <location>
        <begin position="16"/>
        <end position="27"/>
    </location>
</feature>
<sequence length="33" mass="3951">MVGSSNSRRSHGLQMRRRDETQKEKDQMIITQF</sequence>
<proteinExistence type="predicted"/>
<dbReference type="Proteomes" id="UP000887565">
    <property type="component" value="Unplaced"/>
</dbReference>
<feature type="region of interest" description="Disordered" evidence="1">
    <location>
        <begin position="1"/>
        <end position="33"/>
    </location>
</feature>
<accession>A0A915I0B2</accession>